<name>A0ABX7G968_9PSED</name>
<dbReference type="Gene3D" id="3.20.20.190">
    <property type="entry name" value="Phosphatidylinositol (PI) phosphodiesterase"/>
    <property type="match status" value="1"/>
</dbReference>
<gene>
    <name evidence="1" type="ORF">JN757_13995</name>
</gene>
<reference evidence="1 2" key="2">
    <citation type="submission" date="2021-03" db="EMBL/GenBank/DDBJ databases">
        <title>P. granadensis CT364 genome publication.</title>
        <authorList>
            <person name="Stach J."/>
            <person name="Montero-Calasanz Md.C."/>
        </authorList>
    </citation>
    <scope>NUCLEOTIDE SEQUENCE [LARGE SCALE GENOMIC DNA]</scope>
    <source>
        <strain evidence="1 2">CT364</strain>
    </source>
</reference>
<keyword evidence="2" id="KW-1185">Reference proteome</keyword>
<dbReference type="PANTHER" id="PTHR13593">
    <property type="match status" value="1"/>
</dbReference>
<sequence>MDSIDNFQPYQWMADAPQIDNLSLFELTLPGTHNAGCDLDARYAVPLSSNWIACQDVSFYSQLSRGARALDVRLEFIPEAQGLAQFRFQHNGYRSSRTLEDLVRDIKAFYERSRDEFIILDFHELANGKKEFDHAQFKALMLEHLGDRMIPAQNLYLPLGELKAISPLQRIMVAAPTTWENDDLRFQRKIDHKWIGKNLAKEAELRDYIADVLSAPISRLRPWSLSATVYSAAGGPQRILDALDSWFDPSQSDWAKKCHIINFDFIKNSNLVRFCLTANLQKASEKSA</sequence>
<dbReference type="InterPro" id="IPR051057">
    <property type="entry name" value="PI-PLC_domain"/>
</dbReference>
<dbReference type="PROSITE" id="PS50007">
    <property type="entry name" value="PIPLC_X_DOMAIN"/>
    <property type="match status" value="1"/>
</dbReference>
<protein>
    <submittedName>
        <fullName evidence="1">Phospholipase</fullName>
    </submittedName>
</protein>
<dbReference type="InterPro" id="IPR017946">
    <property type="entry name" value="PLC-like_Pdiesterase_TIM-brl"/>
</dbReference>
<dbReference type="Proteomes" id="UP000663686">
    <property type="component" value="Chromosome"/>
</dbReference>
<evidence type="ECO:0000313" key="1">
    <source>
        <dbReference type="EMBL" id="QRK81707.1"/>
    </source>
</evidence>
<proteinExistence type="predicted"/>
<dbReference type="SUPFAM" id="SSF51695">
    <property type="entry name" value="PLC-like phosphodiesterases"/>
    <property type="match status" value="1"/>
</dbReference>
<dbReference type="RefSeq" id="WP_203417869.1">
    <property type="nucleotide sequence ID" value="NZ_CP069352.1"/>
</dbReference>
<organism evidence="1 2">
    <name type="scientific">Pseudomonas granadensis</name>
    <dbReference type="NCBI Taxonomy" id="1421430"/>
    <lineage>
        <taxon>Bacteria</taxon>
        <taxon>Pseudomonadati</taxon>
        <taxon>Pseudomonadota</taxon>
        <taxon>Gammaproteobacteria</taxon>
        <taxon>Pseudomonadales</taxon>
        <taxon>Pseudomonadaceae</taxon>
        <taxon>Pseudomonas</taxon>
    </lineage>
</organism>
<accession>A0ABX7G968</accession>
<reference evidence="1 2" key="1">
    <citation type="submission" date="2021-02" db="EMBL/GenBank/DDBJ databases">
        <authorList>
            <person name="Cea Torrescassana E."/>
        </authorList>
    </citation>
    <scope>NUCLEOTIDE SEQUENCE [LARGE SCALE GENOMIC DNA]</scope>
    <source>
        <strain evidence="1 2">CT364</strain>
    </source>
</reference>
<dbReference type="EMBL" id="CP069352">
    <property type="protein sequence ID" value="QRK81707.1"/>
    <property type="molecule type" value="Genomic_DNA"/>
</dbReference>
<evidence type="ECO:0000313" key="2">
    <source>
        <dbReference type="Proteomes" id="UP000663686"/>
    </source>
</evidence>
<dbReference type="PANTHER" id="PTHR13593:SF113">
    <property type="entry name" value="SI:DKEY-266F7.9"/>
    <property type="match status" value="1"/>
</dbReference>